<keyword evidence="1" id="KW-0812">Transmembrane</keyword>
<reference evidence="2 3" key="1">
    <citation type="submission" date="2016-10" db="EMBL/GenBank/DDBJ databases">
        <authorList>
            <person name="de Groot N.N."/>
        </authorList>
    </citation>
    <scope>NUCLEOTIDE SEQUENCE [LARGE SCALE GENOMIC DNA]</scope>
    <source>
        <strain evidence="2 3">CGMCC 1.11030</strain>
    </source>
</reference>
<accession>A0A1I3GVA1</accession>
<dbReference type="EMBL" id="FOQH01000005">
    <property type="protein sequence ID" value="SFI27262.1"/>
    <property type="molecule type" value="Genomic_DNA"/>
</dbReference>
<evidence type="ECO:0000313" key="2">
    <source>
        <dbReference type="EMBL" id="SFI27262.1"/>
    </source>
</evidence>
<feature type="transmembrane region" description="Helical" evidence="1">
    <location>
        <begin position="110"/>
        <end position="137"/>
    </location>
</feature>
<dbReference type="STRING" id="1114924.SAMN05216258_105352"/>
<sequence>MRRVLAFVVGLAFGLGLLVSDMANPARVLAFLDVLAIPAGTWDPTLMFVMAGAMSVSAAAWLLARPRRAAVFGGAMPGPARPQIDARLVGGSALFGIGWGLSGICPGGGLAALAIGGAPVAVFLAAMVAGMALFALVDRRFAQARA</sequence>
<evidence type="ECO:0008006" key="4">
    <source>
        <dbReference type="Google" id="ProtNLM"/>
    </source>
</evidence>
<gene>
    <name evidence="2" type="ORF">SAMN05216258_105352</name>
</gene>
<keyword evidence="1" id="KW-0472">Membrane</keyword>
<dbReference type="AlphaFoldDB" id="A0A1I3GVA1"/>
<proteinExistence type="predicted"/>
<evidence type="ECO:0000256" key="1">
    <source>
        <dbReference type="SAM" id="Phobius"/>
    </source>
</evidence>
<organism evidence="2 3">
    <name type="scientific">Albimonas pacifica</name>
    <dbReference type="NCBI Taxonomy" id="1114924"/>
    <lineage>
        <taxon>Bacteria</taxon>
        <taxon>Pseudomonadati</taxon>
        <taxon>Pseudomonadota</taxon>
        <taxon>Alphaproteobacteria</taxon>
        <taxon>Rhodobacterales</taxon>
        <taxon>Paracoccaceae</taxon>
        <taxon>Albimonas</taxon>
    </lineage>
</organism>
<protein>
    <recommendedName>
        <fullName evidence="4">Sulphur transport domain-containing protein</fullName>
    </recommendedName>
</protein>
<evidence type="ECO:0000313" key="3">
    <source>
        <dbReference type="Proteomes" id="UP000199377"/>
    </source>
</evidence>
<dbReference type="OrthoDB" id="9790409at2"/>
<dbReference type="Pfam" id="PF20398">
    <property type="entry name" value="DUF6691"/>
    <property type="match status" value="1"/>
</dbReference>
<dbReference type="Proteomes" id="UP000199377">
    <property type="component" value="Unassembled WGS sequence"/>
</dbReference>
<feature type="transmembrane region" description="Helical" evidence="1">
    <location>
        <begin position="46"/>
        <end position="64"/>
    </location>
</feature>
<dbReference type="InterPro" id="IPR046513">
    <property type="entry name" value="DUF6691"/>
</dbReference>
<keyword evidence="3" id="KW-1185">Reference proteome</keyword>
<keyword evidence="1" id="KW-1133">Transmembrane helix</keyword>
<feature type="transmembrane region" description="Helical" evidence="1">
    <location>
        <begin position="84"/>
        <end position="104"/>
    </location>
</feature>
<dbReference type="RefSeq" id="WP_092860168.1">
    <property type="nucleotide sequence ID" value="NZ_FOQH01000005.1"/>
</dbReference>
<name>A0A1I3GVA1_9RHOB</name>